<sequence length="163" mass="18479">MEKAWILQQLTTLGAPTQKVKTLEKTCDTVAKAMKHRHITDQTILHEQSLHGFCWRRSYMAAIKTANVQCIPSTALKQAKSVVRIEIDEDEGPSLALVRPDGKEGDAQHFFNQALLEYKLEAEETVVSSDNSAARNLARRNESQREKNVRLAKQKADYESEKK</sequence>
<feature type="region of interest" description="Disordered" evidence="1">
    <location>
        <begin position="128"/>
        <end position="163"/>
    </location>
</feature>
<proteinExistence type="predicted"/>
<dbReference type="AlphaFoldDB" id="A0A2V3ITM0"/>
<comment type="caution">
    <text evidence="2">The sequence shown here is derived from an EMBL/GenBank/DDBJ whole genome shotgun (WGS) entry which is preliminary data.</text>
</comment>
<protein>
    <submittedName>
        <fullName evidence="2">Uncharacterized protein</fullName>
    </submittedName>
</protein>
<accession>A0A2V3ITM0</accession>
<dbReference type="Proteomes" id="UP000247409">
    <property type="component" value="Unassembled WGS sequence"/>
</dbReference>
<feature type="compositionally biased region" description="Basic and acidic residues" evidence="1">
    <location>
        <begin position="139"/>
        <end position="163"/>
    </location>
</feature>
<evidence type="ECO:0000256" key="1">
    <source>
        <dbReference type="SAM" id="MobiDB-lite"/>
    </source>
</evidence>
<dbReference type="EMBL" id="NBIV01000060">
    <property type="protein sequence ID" value="PXF45449.1"/>
    <property type="molecule type" value="Genomic_DNA"/>
</dbReference>
<evidence type="ECO:0000313" key="3">
    <source>
        <dbReference type="Proteomes" id="UP000247409"/>
    </source>
</evidence>
<organism evidence="2 3">
    <name type="scientific">Gracilariopsis chorda</name>
    <dbReference type="NCBI Taxonomy" id="448386"/>
    <lineage>
        <taxon>Eukaryota</taxon>
        <taxon>Rhodophyta</taxon>
        <taxon>Florideophyceae</taxon>
        <taxon>Rhodymeniophycidae</taxon>
        <taxon>Gracilariales</taxon>
        <taxon>Gracilariaceae</taxon>
        <taxon>Gracilariopsis</taxon>
    </lineage>
</organism>
<evidence type="ECO:0000313" key="2">
    <source>
        <dbReference type="EMBL" id="PXF45449.1"/>
    </source>
</evidence>
<name>A0A2V3ITM0_9FLOR</name>
<reference evidence="2 3" key="1">
    <citation type="journal article" date="2018" name="Mol. Biol. Evol.">
        <title>Analysis of the draft genome of the red seaweed Gracilariopsis chorda provides insights into genome size evolution in Rhodophyta.</title>
        <authorList>
            <person name="Lee J."/>
            <person name="Yang E.C."/>
            <person name="Graf L."/>
            <person name="Yang J.H."/>
            <person name="Qiu H."/>
            <person name="Zel Zion U."/>
            <person name="Chan C.X."/>
            <person name="Stephens T.G."/>
            <person name="Weber A.P.M."/>
            <person name="Boo G.H."/>
            <person name="Boo S.M."/>
            <person name="Kim K.M."/>
            <person name="Shin Y."/>
            <person name="Jung M."/>
            <person name="Lee S.J."/>
            <person name="Yim H.S."/>
            <person name="Lee J.H."/>
            <person name="Bhattacharya D."/>
            <person name="Yoon H.S."/>
        </authorList>
    </citation>
    <scope>NUCLEOTIDE SEQUENCE [LARGE SCALE GENOMIC DNA]</scope>
    <source>
        <strain evidence="2 3">SKKU-2015</strain>
        <tissue evidence="2">Whole body</tissue>
    </source>
</reference>
<gene>
    <name evidence="2" type="ORF">BWQ96_04747</name>
</gene>
<keyword evidence="3" id="KW-1185">Reference proteome</keyword>